<evidence type="ECO:0000313" key="4">
    <source>
        <dbReference type="Proteomes" id="UP000583944"/>
    </source>
</evidence>
<feature type="chain" id="PRO_5036400800" description="Endonuclease/exonuclease/phosphatase domain-containing protein" evidence="1">
    <location>
        <begin position="25"/>
        <end position="286"/>
    </location>
</feature>
<evidence type="ECO:0000313" key="3">
    <source>
        <dbReference type="EMBL" id="KAF5215419.1"/>
    </source>
</evidence>
<protein>
    <recommendedName>
        <fullName evidence="5">Endonuclease/exonuclease/phosphatase domain-containing protein</fullName>
    </recommendedName>
</protein>
<keyword evidence="1" id="KW-0732">Signal</keyword>
<reference evidence="3" key="2">
    <citation type="submission" date="2020-04" db="EMBL/GenBank/DDBJ databases">
        <authorList>
            <person name="Diaz Viraque F."/>
        </authorList>
    </citation>
    <scope>NUCLEOTIDE SEQUENCE</scope>
    <source>
        <strain evidence="3">Berenice</strain>
    </source>
</reference>
<dbReference type="SUPFAM" id="SSF56219">
    <property type="entry name" value="DNase I-like"/>
    <property type="match status" value="1"/>
</dbReference>
<reference evidence="3 4" key="1">
    <citation type="journal article" date="2019" name="Genome Biol. Evol.">
        <title>Nanopore Sequencing Significantly Improves Genome Assembly of the Protozoan Parasite Trypanosoma cruzi.</title>
        <authorList>
            <person name="Diaz-Viraque F."/>
            <person name="Pita S."/>
            <person name="Greif G."/>
            <person name="de Souza R.C.M."/>
            <person name="Iraola G."/>
            <person name="Robello C."/>
        </authorList>
    </citation>
    <scope>NUCLEOTIDE SEQUENCE [LARGE SCALE GENOMIC DNA]</scope>
    <source>
        <strain evidence="3 4">Berenice</strain>
    </source>
</reference>
<dbReference type="EMBL" id="JABDHM010000589">
    <property type="protein sequence ID" value="KAF5214160.1"/>
    <property type="molecule type" value="Genomic_DNA"/>
</dbReference>
<dbReference type="EMBL" id="JABDHM010000323">
    <property type="protein sequence ID" value="KAF5215419.1"/>
    <property type="molecule type" value="Genomic_DNA"/>
</dbReference>
<dbReference type="InterPro" id="IPR036691">
    <property type="entry name" value="Endo/exonu/phosph_ase_sf"/>
</dbReference>
<dbReference type="Gene3D" id="3.60.10.10">
    <property type="entry name" value="Endonuclease/exonuclease/phosphatase"/>
    <property type="match status" value="1"/>
</dbReference>
<gene>
    <name evidence="3" type="ORF">ECC02_011901</name>
    <name evidence="2" type="ORF">ECC02_013270</name>
</gene>
<accession>A0A7J6XLN1</accession>
<comment type="caution">
    <text evidence="3">The sequence shown here is derived from an EMBL/GenBank/DDBJ whole genome shotgun (WGS) entry which is preliminary data.</text>
</comment>
<organism evidence="3 4">
    <name type="scientific">Trypanosoma cruzi</name>
    <dbReference type="NCBI Taxonomy" id="5693"/>
    <lineage>
        <taxon>Eukaryota</taxon>
        <taxon>Discoba</taxon>
        <taxon>Euglenozoa</taxon>
        <taxon>Kinetoplastea</taxon>
        <taxon>Metakinetoplastina</taxon>
        <taxon>Trypanosomatida</taxon>
        <taxon>Trypanosomatidae</taxon>
        <taxon>Trypanosoma</taxon>
        <taxon>Schizotrypanum</taxon>
    </lineage>
</organism>
<dbReference type="Proteomes" id="UP000583944">
    <property type="component" value="Unassembled WGS sequence"/>
</dbReference>
<dbReference type="VEuPathDB" id="TriTrypDB:ECC02_011901"/>
<evidence type="ECO:0008006" key="5">
    <source>
        <dbReference type="Google" id="ProtNLM"/>
    </source>
</evidence>
<dbReference type="AlphaFoldDB" id="A0A7J6XLN1"/>
<dbReference type="VEuPathDB" id="TriTrypDB:ECC02_013270"/>
<evidence type="ECO:0000256" key="1">
    <source>
        <dbReference type="SAM" id="SignalP"/>
    </source>
</evidence>
<evidence type="ECO:0000313" key="2">
    <source>
        <dbReference type="EMBL" id="KAF5214160.1"/>
    </source>
</evidence>
<proteinExistence type="predicted"/>
<name>A0A7J6XLN1_TRYCR</name>
<feature type="signal peptide" evidence="1">
    <location>
        <begin position="1"/>
        <end position="24"/>
    </location>
</feature>
<sequence>MTFFRPALGAVVALPFRCVTLCRASACRSLAQTSWRPSLSVHFHSAVPAFACRISTTLPTATVQNSSFIIAIRRLGPAAIIACELNLHHELRDSHTPPMTGGEDFAAVLIDMDFGLANDPTQATRITHRNVSSPDVTAYCALRVSHWKSTPYMDSDHRLISYSVGMDDGIPRLANTLPRRKKAAFALRKADWPALTSLCETLPATAPTWLEIRRGIVRAAECHTPRGSRESPKTIWTHEMVQAEVVAEAAHKAHTLPRLETAYFEPNVPEKRRKEIKPYAVASPCR</sequence>